<keyword evidence="5" id="KW-0256">Endoplasmic reticulum</keyword>
<dbReference type="PANTHER" id="PTHR32219">
    <property type="entry name" value="RNA-BINDING PROTEIN YLMH-RELATED"/>
    <property type="match status" value="1"/>
</dbReference>
<proteinExistence type="inferred from homology"/>
<evidence type="ECO:0000256" key="7">
    <source>
        <dbReference type="ARBA" id="ARBA00023054"/>
    </source>
</evidence>
<dbReference type="PANTHER" id="PTHR32219:SF3">
    <property type="entry name" value="CALPONIN-LIKE DOMAIN PROTEIN"/>
    <property type="match status" value="1"/>
</dbReference>
<organism evidence="12 13">
    <name type="scientific">Castilleja foliolosa</name>
    <dbReference type="NCBI Taxonomy" id="1961234"/>
    <lineage>
        <taxon>Eukaryota</taxon>
        <taxon>Viridiplantae</taxon>
        <taxon>Streptophyta</taxon>
        <taxon>Embryophyta</taxon>
        <taxon>Tracheophyta</taxon>
        <taxon>Spermatophyta</taxon>
        <taxon>Magnoliopsida</taxon>
        <taxon>eudicotyledons</taxon>
        <taxon>Gunneridae</taxon>
        <taxon>Pentapetalae</taxon>
        <taxon>asterids</taxon>
        <taxon>lamiids</taxon>
        <taxon>Lamiales</taxon>
        <taxon>Orobanchaceae</taxon>
        <taxon>Pedicularideae</taxon>
        <taxon>Castillejinae</taxon>
        <taxon>Castilleja</taxon>
    </lineage>
</organism>
<evidence type="ECO:0000313" key="12">
    <source>
        <dbReference type="EMBL" id="KAL3618359.1"/>
    </source>
</evidence>
<keyword evidence="13" id="KW-1185">Reference proteome</keyword>
<gene>
    <name evidence="12" type="ORF">CASFOL_038680</name>
</gene>
<evidence type="ECO:0000256" key="3">
    <source>
        <dbReference type="ARBA" id="ARBA00022475"/>
    </source>
</evidence>
<dbReference type="InterPro" id="IPR055282">
    <property type="entry name" value="PPI1-4"/>
</dbReference>
<dbReference type="EMBL" id="JAVIJP010000081">
    <property type="protein sequence ID" value="KAL3618359.1"/>
    <property type="molecule type" value="Genomic_DNA"/>
</dbReference>
<evidence type="ECO:0000256" key="8">
    <source>
        <dbReference type="ARBA" id="ARBA00023136"/>
    </source>
</evidence>
<keyword evidence="7 10" id="KW-0175">Coiled coil</keyword>
<dbReference type="AlphaFoldDB" id="A0ABD3BM75"/>
<keyword evidence="8" id="KW-0472">Membrane</keyword>
<keyword evidence="4" id="KW-0812">Transmembrane</keyword>
<sequence>MLFILFYFPTFPNTKKIEPVAEPFGILMKVPKLDDAIIQEQINLAKLQLDEKTRLKDSIQLQIQDKRDNTQIHRLNCESAKDECNTAKILLKSKLKQLREESSVDDLQLKILRKELQIIKEIIVKATEDANEAEMKCNAENVKIKQLQVKFRAVNDACQAAYVHLQSLKKKLSTKNQHFFRYKDDVAFANNHKRDNNTTALNRLCTDQVERLMQVWNTNDEFRRDYVRSNAKSTIHRLGTLDGRSLGPGEKPPVLPDLAQRISTTVKNVTLDDKLPKRRNEHENRKVTIRKPALNEAELTKKAEEMVKEEEKAEAELKGQQRQDELVKAEIASEKKMRKLRKKEKKKGKKKANVIIADAMDVDNEVSDSETLSAETSKEDEKSTVVPKKTQKSRSLTKALSVLPAVLRSRTKKSHRQLAWTGLICLFLYSIMAREC</sequence>
<evidence type="ECO:0000256" key="2">
    <source>
        <dbReference type="ARBA" id="ARBA00004389"/>
    </source>
</evidence>
<protein>
    <submittedName>
        <fullName evidence="12">Uncharacterized protein</fullName>
    </submittedName>
</protein>
<comment type="similarity">
    <text evidence="9">Belongs to the plant Proton pump-interactor protein family.</text>
</comment>
<evidence type="ECO:0000256" key="6">
    <source>
        <dbReference type="ARBA" id="ARBA00022989"/>
    </source>
</evidence>
<evidence type="ECO:0000313" key="13">
    <source>
        <dbReference type="Proteomes" id="UP001632038"/>
    </source>
</evidence>
<comment type="subcellular location">
    <subcellularLocation>
        <location evidence="1">Cell membrane</location>
        <topology evidence="1">Single-pass membrane protein</topology>
    </subcellularLocation>
    <subcellularLocation>
        <location evidence="2">Endoplasmic reticulum membrane</location>
        <topology evidence="2">Single-pass membrane protein</topology>
    </subcellularLocation>
</comment>
<comment type="caution">
    <text evidence="12">The sequence shown here is derived from an EMBL/GenBank/DDBJ whole genome shotgun (WGS) entry which is preliminary data.</text>
</comment>
<evidence type="ECO:0000256" key="9">
    <source>
        <dbReference type="ARBA" id="ARBA00038080"/>
    </source>
</evidence>
<evidence type="ECO:0000256" key="5">
    <source>
        <dbReference type="ARBA" id="ARBA00022824"/>
    </source>
</evidence>
<evidence type="ECO:0000256" key="1">
    <source>
        <dbReference type="ARBA" id="ARBA00004162"/>
    </source>
</evidence>
<evidence type="ECO:0000256" key="4">
    <source>
        <dbReference type="ARBA" id="ARBA00022692"/>
    </source>
</evidence>
<keyword evidence="6" id="KW-1133">Transmembrane helix</keyword>
<feature type="coiled-coil region" evidence="10">
    <location>
        <begin position="81"/>
        <end position="150"/>
    </location>
</feature>
<accession>A0ABD3BM75</accession>
<keyword evidence="3" id="KW-1003">Cell membrane</keyword>
<feature type="coiled-coil region" evidence="10">
    <location>
        <begin position="294"/>
        <end position="346"/>
    </location>
</feature>
<dbReference type="Proteomes" id="UP001632038">
    <property type="component" value="Unassembled WGS sequence"/>
</dbReference>
<evidence type="ECO:0000256" key="10">
    <source>
        <dbReference type="SAM" id="Coils"/>
    </source>
</evidence>
<reference evidence="13" key="1">
    <citation type="journal article" date="2024" name="IScience">
        <title>Strigolactones Initiate the Formation of Haustorium-like Structures in Castilleja.</title>
        <authorList>
            <person name="Buerger M."/>
            <person name="Peterson D."/>
            <person name="Chory J."/>
        </authorList>
    </citation>
    <scope>NUCLEOTIDE SEQUENCE [LARGE SCALE GENOMIC DNA]</scope>
</reference>
<name>A0ABD3BM75_9LAMI</name>
<dbReference type="GO" id="GO:0005886">
    <property type="term" value="C:plasma membrane"/>
    <property type="evidence" value="ECO:0007669"/>
    <property type="project" value="UniProtKB-SubCell"/>
</dbReference>
<dbReference type="GO" id="GO:0005789">
    <property type="term" value="C:endoplasmic reticulum membrane"/>
    <property type="evidence" value="ECO:0007669"/>
    <property type="project" value="UniProtKB-SubCell"/>
</dbReference>
<feature type="region of interest" description="Disordered" evidence="11">
    <location>
        <begin position="366"/>
        <end position="393"/>
    </location>
</feature>
<evidence type="ECO:0000256" key="11">
    <source>
        <dbReference type="SAM" id="MobiDB-lite"/>
    </source>
</evidence>